<keyword evidence="3" id="KW-1185">Reference proteome</keyword>
<feature type="region of interest" description="Disordered" evidence="1">
    <location>
        <begin position="55"/>
        <end position="76"/>
    </location>
</feature>
<name>A0A2Z6PBD8_TRISU</name>
<gene>
    <name evidence="2" type="ORF">TSUD_286320</name>
</gene>
<evidence type="ECO:0000313" key="3">
    <source>
        <dbReference type="Proteomes" id="UP000242715"/>
    </source>
</evidence>
<proteinExistence type="predicted"/>
<organism evidence="2 3">
    <name type="scientific">Trifolium subterraneum</name>
    <name type="common">Subterranean clover</name>
    <dbReference type="NCBI Taxonomy" id="3900"/>
    <lineage>
        <taxon>Eukaryota</taxon>
        <taxon>Viridiplantae</taxon>
        <taxon>Streptophyta</taxon>
        <taxon>Embryophyta</taxon>
        <taxon>Tracheophyta</taxon>
        <taxon>Spermatophyta</taxon>
        <taxon>Magnoliopsida</taxon>
        <taxon>eudicotyledons</taxon>
        <taxon>Gunneridae</taxon>
        <taxon>Pentapetalae</taxon>
        <taxon>rosids</taxon>
        <taxon>fabids</taxon>
        <taxon>Fabales</taxon>
        <taxon>Fabaceae</taxon>
        <taxon>Papilionoideae</taxon>
        <taxon>50 kb inversion clade</taxon>
        <taxon>NPAAA clade</taxon>
        <taxon>Hologalegina</taxon>
        <taxon>IRL clade</taxon>
        <taxon>Trifolieae</taxon>
        <taxon>Trifolium</taxon>
    </lineage>
</organism>
<protein>
    <submittedName>
        <fullName evidence="2">Uncharacterized protein</fullName>
    </submittedName>
</protein>
<accession>A0A2Z6PBD8</accession>
<dbReference type="EMBL" id="DF973810">
    <property type="protein sequence ID" value="GAU40477.1"/>
    <property type="molecule type" value="Genomic_DNA"/>
</dbReference>
<sequence>MVFIQANSSLEEHRQLESRLMNSHNFGRPWIHGGTAASQFVSNIEAFQKRLSEGLFPATKNDKMEGDKRPRRRGTS</sequence>
<dbReference type="Proteomes" id="UP000242715">
    <property type="component" value="Unassembled WGS sequence"/>
</dbReference>
<evidence type="ECO:0000256" key="1">
    <source>
        <dbReference type="SAM" id="MobiDB-lite"/>
    </source>
</evidence>
<evidence type="ECO:0000313" key="2">
    <source>
        <dbReference type="EMBL" id="GAU40477.1"/>
    </source>
</evidence>
<reference evidence="3" key="1">
    <citation type="journal article" date="2017" name="Front. Plant Sci.">
        <title>Climate Clever Clovers: New Paradigm to Reduce the Environmental Footprint of Ruminants by Breeding Low Methanogenic Forages Utilizing Haplotype Variation.</title>
        <authorList>
            <person name="Kaur P."/>
            <person name="Appels R."/>
            <person name="Bayer P.E."/>
            <person name="Keeble-Gagnere G."/>
            <person name="Wang J."/>
            <person name="Hirakawa H."/>
            <person name="Shirasawa K."/>
            <person name="Vercoe P."/>
            <person name="Stefanova K."/>
            <person name="Durmic Z."/>
            <person name="Nichols P."/>
            <person name="Revell C."/>
            <person name="Isobe S.N."/>
            <person name="Edwards D."/>
            <person name="Erskine W."/>
        </authorList>
    </citation>
    <scope>NUCLEOTIDE SEQUENCE [LARGE SCALE GENOMIC DNA]</scope>
    <source>
        <strain evidence="3">cv. Daliak</strain>
    </source>
</reference>
<dbReference type="AlphaFoldDB" id="A0A2Z6PBD8"/>